<feature type="coiled-coil region" evidence="4">
    <location>
        <begin position="29"/>
        <end position="77"/>
    </location>
</feature>
<dbReference type="SMART" id="SM00110">
    <property type="entry name" value="C1Q"/>
    <property type="match status" value="1"/>
</dbReference>
<sequence>MKDMLTLQEKLTVAENMISTIQTSTDHEISELKKEVDILRTDNSFLKNHSAFCKNDLEKLNENLDNVTKSVTDVKVEVRYLTITLFDINDRYREMEKLVQYFNVSTENIKSEIADNDHKQSAALLELKTQHMKTIENIHNTTRALKADVNQYQMDHLKLSASVSSLELFRNNQTSIKCDPKQEVAFTAAVTSLSTTWNSGTLMFDVIITNVGNGYNPRSGVFTSPGKGTYVFYVSALEYSQQYLGLEIVLNNVSKVRLIGESAAAYQTGTNMVVLNLQKGDSVWVRHHRGKGYYSHSIPVTTFSGFLLPS</sequence>
<evidence type="ECO:0000256" key="4">
    <source>
        <dbReference type="SAM" id="Coils"/>
    </source>
</evidence>
<accession>A0A8W8JAF4</accession>
<keyword evidence="3" id="KW-0732">Signal</keyword>
<keyword evidence="2" id="KW-0964">Secreted</keyword>
<dbReference type="GO" id="GO:0005576">
    <property type="term" value="C:extracellular region"/>
    <property type="evidence" value="ECO:0007669"/>
    <property type="project" value="UniProtKB-SubCell"/>
</dbReference>
<dbReference type="EnsemblMetazoa" id="G17413.3">
    <property type="protein sequence ID" value="G17413.3:cds"/>
    <property type="gene ID" value="G17413"/>
</dbReference>
<dbReference type="Gene3D" id="2.60.120.40">
    <property type="match status" value="1"/>
</dbReference>
<dbReference type="InterPro" id="IPR008983">
    <property type="entry name" value="Tumour_necrosis_fac-like_dom"/>
</dbReference>
<feature type="domain" description="C1q" evidence="5">
    <location>
        <begin position="179"/>
        <end position="310"/>
    </location>
</feature>
<dbReference type="Pfam" id="PF00386">
    <property type="entry name" value="C1q"/>
    <property type="match status" value="1"/>
</dbReference>
<keyword evidence="4" id="KW-0175">Coiled coil</keyword>
<evidence type="ECO:0000313" key="7">
    <source>
        <dbReference type="Proteomes" id="UP000005408"/>
    </source>
</evidence>
<protein>
    <recommendedName>
        <fullName evidence="5">C1q domain-containing protein</fullName>
    </recommendedName>
</protein>
<dbReference type="Proteomes" id="UP000005408">
    <property type="component" value="Unassembled WGS sequence"/>
</dbReference>
<dbReference type="InterPro" id="IPR050822">
    <property type="entry name" value="Cerebellin_Synaptic_Org"/>
</dbReference>
<dbReference type="PROSITE" id="PS50871">
    <property type="entry name" value="C1Q"/>
    <property type="match status" value="1"/>
</dbReference>
<evidence type="ECO:0000256" key="1">
    <source>
        <dbReference type="ARBA" id="ARBA00004613"/>
    </source>
</evidence>
<evidence type="ECO:0000259" key="5">
    <source>
        <dbReference type="PROSITE" id="PS50871"/>
    </source>
</evidence>
<keyword evidence="7" id="KW-1185">Reference proteome</keyword>
<evidence type="ECO:0000256" key="2">
    <source>
        <dbReference type="ARBA" id="ARBA00022525"/>
    </source>
</evidence>
<comment type="subcellular location">
    <subcellularLocation>
        <location evidence="1">Secreted</location>
    </subcellularLocation>
</comment>
<reference evidence="6" key="1">
    <citation type="submission" date="2022-08" db="UniProtKB">
        <authorList>
            <consortium name="EnsemblMetazoa"/>
        </authorList>
    </citation>
    <scope>IDENTIFICATION</scope>
    <source>
        <strain evidence="6">05x7-T-G4-1.051#20</strain>
    </source>
</reference>
<dbReference type="PRINTS" id="PR00007">
    <property type="entry name" value="COMPLEMNTC1Q"/>
</dbReference>
<dbReference type="SUPFAM" id="SSF49842">
    <property type="entry name" value="TNF-like"/>
    <property type="match status" value="1"/>
</dbReference>
<evidence type="ECO:0000256" key="3">
    <source>
        <dbReference type="ARBA" id="ARBA00022729"/>
    </source>
</evidence>
<dbReference type="PANTHER" id="PTHR22923">
    <property type="entry name" value="CEREBELLIN-RELATED"/>
    <property type="match status" value="1"/>
</dbReference>
<dbReference type="InterPro" id="IPR001073">
    <property type="entry name" value="C1q_dom"/>
</dbReference>
<organism evidence="6 7">
    <name type="scientific">Magallana gigas</name>
    <name type="common">Pacific oyster</name>
    <name type="synonym">Crassostrea gigas</name>
    <dbReference type="NCBI Taxonomy" id="29159"/>
    <lineage>
        <taxon>Eukaryota</taxon>
        <taxon>Metazoa</taxon>
        <taxon>Spiralia</taxon>
        <taxon>Lophotrochozoa</taxon>
        <taxon>Mollusca</taxon>
        <taxon>Bivalvia</taxon>
        <taxon>Autobranchia</taxon>
        <taxon>Pteriomorphia</taxon>
        <taxon>Ostreida</taxon>
        <taxon>Ostreoidea</taxon>
        <taxon>Ostreidae</taxon>
        <taxon>Magallana</taxon>
    </lineage>
</organism>
<proteinExistence type="predicted"/>
<dbReference type="AlphaFoldDB" id="A0A8W8JAF4"/>
<evidence type="ECO:0000313" key="6">
    <source>
        <dbReference type="EnsemblMetazoa" id="G17413.3:cds"/>
    </source>
</evidence>
<dbReference type="PANTHER" id="PTHR22923:SF116">
    <property type="entry name" value="C1Q DOMAIN-CONTAINING PROTEIN"/>
    <property type="match status" value="1"/>
</dbReference>
<name>A0A8W8JAF4_MAGGI</name>